<evidence type="ECO:0000256" key="1">
    <source>
        <dbReference type="ARBA" id="ARBA00004496"/>
    </source>
</evidence>
<dbReference type="InterPro" id="IPR033698">
    <property type="entry name" value="POLO_box_Plk4_2"/>
</dbReference>
<dbReference type="InterPro" id="IPR047108">
    <property type="entry name" value="Plk4-like_POLO_box_2_sf"/>
</dbReference>
<dbReference type="InterPro" id="IPR000719">
    <property type="entry name" value="Prot_kinase_dom"/>
</dbReference>
<dbReference type="GO" id="GO:0004674">
    <property type="term" value="F:protein serine/threonine kinase activity"/>
    <property type="evidence" value="ECO:0007669"/>
    <property type="project" value="UniProtKB-KW"/>
</dbReference>
<evidence type="ECO:0000256" key="2">
    <source>
        <dbReference type="ARBA" id="ARBA00022527"/>
    </source>
</evidence>
<evidence type="ECO:0000313" key="10">
    <source>
        <dbReference type="Proteomes" id="UP000245609"/>
    </source>
</evidence>
<keyword evidence="4" id="KW-0547">Nucleotide-binding</keyword>
<dbReference type="PROSITE" id="PS50011">
    <property type="entry name" value="PROTEIN_KINASE_DOM"/>
    <property type="match status" value="1"/>
</dbReference>
<dbReference type="InterPro" id="IPR046437">
    <property type="entry name" value="Ser_Thr-PK_POLO_box_1_sf"/>
</dbReference>
<sequence length="714" mass="80983">MEIKITDFGLATTMKNNQGDLTTFCGTPNYISPEVAARKPYGPATDFWALGCLLITFMSGAPPKDAEITSDKSFWLSLLNRNSKEVVDLARRLLIRDPSKRLSASQYFSHPFFNPIHESKPLKSLHEYEEYLFAKAARLNHGNSSSKHVPSTLKDHDIVRKNSTTVKMHTNPKMENQPHNKNSSNDHLKSLVSSAMLNVLGYSESKNNSNKPILNKIEHVSSKSQDINNDNRNTLDLTLDTTRLNPMKQKTKHASIEILSDSNILASFFNDSFLMLLDLPSKSIFFFNNGTTIFNQSAAIDVVSFASLRKSKDNILRKMKYISKLIELIRAKTPKITLQTSQGKAKLMENGPNADLVVRFFNDIYVLHSRLKGIMEVRIPSKSDLPGSIQRFQLNKESSEINNHSFGIKLNTVPSTLKPVVSHIKLCYDLCLAADNLALEWESGVDPRAKNYTGNITYPLSISEDIDFSVFVPPGVSKKVLLLSKDVVDLKKRSFNNSYKNSFHLQNRGNELLPSKNLQKTSSTTSTLQHTASKENLRFSKDFRNNYERNVAESHKKPYYLNMMEDALGFKRSQDLNRGRNDFLSRDEYIGYLNDKPKTSLNQINYDSSKTDLTKNQIPYDNIKFGYIHGVGWCTCSKIGDIENEQHVFNLLFLDGSRMTVDSLADYVIYWNHRDEIAQSGSSMLPIDHTMPQTIKDKLKKLPDFLPQLGFEAD</sequence>
<dbReference type="SMART" id="SM00220">
    <property type="entry name" value="S_TKc"/>
    <property type="match status" value="1"/>
</dbReference>
<dbReference type="GO" id="GO:0005524">
    <property type="term" value="F:ATP binding"/>
    <property type="evidence" value="ECO:0007669"/>
    <property type="project" value="UniProtKB-KW"/>
</dbReference>
<comment type="subcellular location">
    <subcellularLocation>
        <location evidence="1">Cytoplasm</location>
    </subcellularLocation>
</comment>
<dbReference type="Gene3D" id="3.30.1120.120">
    <property type="match status" value="1"/>
</dbReference>
<dbReference type="GO" id="GO:0005634">
    <property type="term" value="C:nucleus"/>
    <property type="evidence" value="ECO:0007669"/>
    <property type="project" value="TreeGrafter"/>
</dbReference>
<dbReference type="Gene3D" id="3.30.1120.30">
    <property type="entry name" value="POLO box domain"/>
    <property type="match status" value="1"/>
</dbReference>
<dbReference type="InterPro" id="IPR011009">
    <property type="entry name" value="Kinase-like_dom_sf"/>
</dbReference>
<dbReference type="Proteomes" id="UP000245609">
    <property type="component" value="Unassembled WGS sequence"/>
</dbReference>
<evidence type="ECO:0000259" key="7">
    <source>
        <dbReference type="PROSITE" id="PS50011"/>
    </source>
</evidence>
<dbReference type="EMBL" id="MBFS01003659">
    <property type="protein sequence ID" value="PVU85452.1"/>
    <property type="molecule type" value="Genomic_DNA"/>
</dbReference>
<feature type="domain" description="Protein kinase" evidence="7">
    <location>
        <begin position="1"/>
        <end position="113"/>
    </location>
</feature>
<evidence type="ECO:0000259" key="8">
    <source>
        <dbReference type="PROSITE" id="PS51985"/>
    </source>
</evidence>
<organism evidence="9 10">
    <name type="scientific">Smittium megazygosporum</name>
    <dbReference type="NCBI Taxonomy" id="133381"/>
    <lineage>
        <taxon>Eukaryota</taxon>
        <taxon>Fungi</taxon>
        <taxon>Fungi incertae sedis</taxon>
        <taxon>Zoopagomycota</taxon>
        <taxon>Kickxellomycotina</taxon>
        <taxon>Harpellomycetes</taxon>
        <taxon>Harpellales</taxon>
        <taxon>Legeriomycetaceae</taxon>
        <taxon>Smittium</taxon>
    </lineage>
</organism>
<evidence type="ECO:0000256" key="5">
    <source>
        <dbReference type="ARBA" id="ARBA00022777"/>
    </source>
</evidence>
<dbReference type="PANTHER" id="PTHR24345:SF91">
    <property type="entry name" value="SERINE_THREONINE-PROTEIN KINASE PLK4"/>
    <property type="match status" value="1"/>
</dbReference>
<keyword evidence="3" id="KW-0808">Transferase</keyword>
<dbReference type="InterPro" id="IPR036947">
    <property type="entry name" value="POLO_box_dom_sf"/>
</dbReference>
<keyword evidence="10" id="KW-1185">Reference proteome</keyword>
<accession>A0A2T9XZD6</accession>
<dbReference type="Gene3D" id="1.10.510.10">
    <property type="entry name" value="Transferase(Phosphotransferase) domain 1"/>
    <property type="match status" value="1"/>
</dbReference>
<dbReference type="SUPFAM" id="SSF56112">
    <property type="entry name" value="Protein kinase-like (PK-like)"/>
    <property type="match status" value="1"/>
</dbReference>
<dbReference type="Pfam" id="PF18409">
    <property type="entry name" value="Plk4_PB2"/>
    <property type="match status" value="1"/>
</dbReference>
<evidence type="ECO:0000256" key="4">
    <source>
        <dbReference type="ARBA" id="ARBA00022741"/>
    </source>
</evidence>
<keyword evidence="6" id="KW-0067">ATP-binding</keyword>
<keyword evidence="5" id="KW-0418">Kinase</keyword>
<comment type="caution">
    <text evidence="9">The sequence shown here is derived from an EMBL/GenBank/DDBJ whole genome shotgun (WGS) entry which is preliminary data.</text>
</comment>
<dbReference type="GO" id="GO:0005737">
    <property type="term" value="C:cytoplasm"/>
    <property type="evidence" value="ECO:0007669"/>
    <property type="project" value="UniProtKB-SubCell"/>
</dbReference>
<dbReference type="AlphaFoldDB" id="A0A2T9XZD6"/>
<feature type="domain" description="Cryptic POLO box 2 (CPB2)" evidence="8">
    <location>
        <begin position="333"/>
        <end position="472"/>
    </location>
</feature>
<evidence type="ECO:0000256" key="3">
    <source>
        <dbReference type="ARBA" id="ARBA00022679"/>
    </source>
</evidence>
<evidence type="ECO:0000256" key="6">
    <source>
        <dbReference type="ARBA" id="ARBA00022840"/>
    </source>
</evidence>
<dbReference type="PANTHER" id="PTHR24345">
    <property type="entry name" value="SERINE/THREONINE-PROTEIN KINASE PLK"/>
    <property type="match status" value="1"/>
</dbReference>
<proteinExistence type="predicted"/>
<gene>
    <name evidence="9" type="ORF">BB560_007013</name>
</gene>
<evidence type="ECO:0000313" key="9">
    <source>
        <dbReference type="EMBL" id="PVU85452.1"/>
    </source>
</evidence>
<dbReference type="Gene3D" id="3.30.1120.130">
    <property type="match status" value="1"/>
</dbReference>
<dbReference type="Pfam" id="PF00069">
    <property type="entry name" value="Pkinase"/>
    <property type="match status" value="1"/>
</dbReference>
<name>A0A2T9XZD6_9FUNG</name>
<reference evidence="9 10" key="1">
    <citation type="journal article" date="2018" name="MBio">
        <title>Comparative Genomics Reveals the Core Gene Toolbox for the Fungus-Insect Symbiosis.</title>
        <authorList>
            <person name="Wang Y."/>
            <person name="Stata M."/>
            <person name="Wang W."/>
            <person name="Stajich J.E."/>
            <person name="White M.M."/>
            <person name="Moncalvo J.M."/>
        </authorList>
    </citation>
    <scope>NUCLEOTIDE SEQUENCE [LARGE SCALE GENOMIC DNA]</scope>
    <source>
        <strain evidence="9 10">SC-DP-2</strain>
    </source>
</reference>
<protein>
    <submittedName>
        <fullName evidence="9">Uncharacterized protein</fullName>
    </submittedName>
</protein>
<dbReference type="OrthoDB" id="408964at2759"/>
<keyword evidence="2" id="KW-0723">Serine/threonine-protein kinase</keyword>
<dbReference type="STRING" id="133381.A0A2T9XZD6"/>
<dbReference type="PROSITE" id="PS51985">
    <property type="entry name" value="CPB2"/>
    <property type="match status" value="1"/>
</dbReference>